<proteinExistence type="predicted"/>
<accession>A0ABX6P3L1</accession>
<evidence type="ECO:0000256" key="1">
    <source>
        <dbReference type="SAM" id="MobiDB-lite"/>
    </source>
</evidence>
<reference evidence="2 3" key="1">
    <citation type="submission" date="2020-05" db="EMBL/GenBank/DDBJ databases">
        <title>Ramlibacter rhizophilus sp. nov., isolated from rhizosphere soil of national flower Mugunghwa from South Korea.</title>
        <authorList>
            <person name="Zheng-Fei Y."/>
            <person name="Huan T."/>
        </authorList>
    </citation>
    <scope>NUCLEOTIDE SEQUENCE [LARGE SCALE GENOMIC DNA]</scope>
    <source>
        <strain evidence="2 3">H242</strain>
    </source>
</reference>
<feature type="compositionally biased region" description="Polar residues" evidence="1">
    <location>
        <begin position="669"/>
        <end position="681"/>
    </location>
</feature>
<keyword evidence="3" id="KW-1185">Reference proteome</keyword>
<feature type="region of interest" description="Disordered" evidence="1">
    <location>
        <begin position="362"/>
        <end position="594"/>
    </location>
</feature>
<organism evidence="2 3">
    <name type="scientific">Ramlibacter terrae</name>
    <dbReference type="NCBI Taxonomy" id="2732511"/>
    <lineage>
        <taxon>Bacteria</taxon>
        <taxon>Pseudomonadati</taxon>
        <taxon>Pseudomonadota</taxon>
        <taxon>Betaproteobacteria</taxon>
        <taxon>Burkholderiales</taxon>
        <taxon>Comamonadaceae</taxon>
        <taxon>Ramlibacter</taxon>
    </lineage>
</organism>
<feature type="region of interest" description="Disordered" evidence="1">
    <location>
        <begin position="632"/>
        <end position="706"/>
    </location>
</feature>
<name>A0ABX6P3L1_9BURK</name>
<sequence length="706" mass="75989">MLDFVTGSTPAAAPQTGFTYTLNLTPLNGTTATYSAKVGENGVTQTWASLLGSLAAQITAGGKADAVIQNTNELLLTSKTKNQTFTLTASAASDDEGFVLTPEGDYVLIVPDRAPGSFELRASGNLTVVNLPTNDGENITLGAGTSHDLVVVTELDVGSSGNLNISAGAAITPGGKVKAGELTVSAGKDLTITSEVGNLIVTMGLNGSLTVFQTGGLHIESLSMDGGDITLIADGDIDIDAITGTSGNVTIISRTGSINIESMGTAGRVSLQAHGGVTANLGAAILDVVAGGDVTIEASADTTIERMETAGGAVDLTVDGDLTVLAAIEVLLDGVVSLDAEGAITLTQAIATDSGDITISAGDGLTLGERSRPDHLRRRHRPGGGHRRDDDERRHVRRHGSRHADADGGGLHHARQAARGRGRPGVHHQRRRGRRRRRRDRHHRGRQHAGDPFQRRHRRRQRDRSAGGRARRRQQRRRLDPHPGERCADGPERAAGGGRRRGSLHRARRHPGGERGRRRQRHRHDDGQGHAVRGRRRRRRAAGQRHQHRRRRRRGDGRGRRHHAGRGHPRRRRGRHHADGAQGRRLHRPARFGLEDVRRQLPPRNRLGDAPRLLHDGRGVRQDRRFRRAELPPASHRPTARCCASPAAPSCRPSTAASPSWPGTRSGRKSTASCTARSPSWWTPRRCGSPAASARTWPSRPPAPSR</sequence>
<protein>
    <submittedName>
        <fullName evidence="2">Uncharacterized protein</fullName>
    </submittedName>
</protein>
<reference evidence="2 3" key="2">
    <citation type="submission" date="2020-05" db="EMBL/GenBank/DDBJ databases">
        <authorList>
            <person name="Khan S.A."/>
            <person name="Jeon C.O."/>
            <person name="Chun B.H."/>
        </authorList>
    </citation>
    <scope>NUCLEOTIDE SEQUENCE [LARGE SCALE GENOMIC DNA]</scope>
    <source>
        <strain evidence="2 3">H242</strain>
    </source>
</reference>
<evidence type="ECO:0000313" key="3">
    <source>
        <dbReference type="Proteomes" id="UP000500826"/>
    </source>
</evidence>
<feature type="compositionally biased region" description="Basic residues" evidence="1">
    <location>
        <begin position="532"/>
        <end position="576"/>
    </location>
</feature>
<dbReference type="EMBL" id="CP053418">
    <property type="protein sequence ID" value="QJW84639.1"/>
    <property type="molecule type" value="Genomic_DNA"/>
</dbReference>
<feature type="compositionally biased region" description="Basic residues" evidence="1">
    <location>
        <begin position="412"/>
        <end position="447"/>
    </location>
</feature>
<feature type="compositionally biased region" description="Basic residues" evidence="1">
    <location>
        <begin position="498"/>
        <end position="522"/>
    </location>
</feature>
<dbReference type="Proteomes" id="UP000500826">
    <property type="component" value="Chromosome"/>
</dbReference>
<feature type="compositionally biased region" description="Low complexity" evidence="1">
    <location>
        <begin position="640"/>
        <end position="660"/>
    </location>
</feature>
<feature type="compositionally biased region" description="Basic residues" evidence="1">
    <location>
        <begin position="375"/>
        <end position="385"/>
    </location>
</feature>
<feature type="compositionally biased region" description="Basic and acidic residues" evidence="1">
    <location>
        <begin position="477"/>
        <end position="492"/>
    </location>
</feature>
<evidence type="ECO:0000313" key="2">
    <source>
        <dbReference type="EMBL" id="QJW84639.1"/>
    </source>
</evidence>
<gene>
    <name evidence="2" type="ORF">HK414_15960</name>
</gene>